<reference evidence="1 2" key="1">
    <citation type="journal article" date="2012" name="PLoS Pathog.">
        <title>Diverse lifestyles and strategies of plant pathogenesis encoded in the genomes of eighteen Dothideomycetes fungi.</title>
        <authorList>
            <person name="Ohm R.A."/>
            <person name="Feau N."/>
            <person name="Henrissat B."/>
            <person name="Schoch C.L."/>
            <person name="Horwitz B.A."/>
            <person name="Barry K.W."/>
            <person name="Condon B.J."/>
            <person name="Copeland A.C."/>
            <person name="Dhillon B."/>
            <person name="Glaser F."/>
            <person name="Hesse C.N."/>
            <person name="Kosti I."/>
            <person name="LaButti K."/>
            <person name="Lindquist E.A."/>
            <person name="Lucas S."/>
            <person name="Salamov A.A."/>
            <person name="Bradshaw R.E."/>
            <person name="Ciuffetti L."/>
            <person name="Hamelin R.C."/>
            <person name="Kema G.H.J."/>
            <person name="Lawrence C."/>
            <person name="Scott J.A."/>
            <person name="Spatafora J.W."/>
            <person name="Turgeon B.G."/>
            <person name="de Wit P.J.G.M."/>
            <person name="Zhong S."/>
            <person name="Goodwin S.B."/>
            <person name="Grigoriev I.V."/>
        </authorList>
    </citation>
    <scope>NUCLEOTIDE SEQUENCE [LARGE SCALE GENOMIC DNA]</scope>
    <source>
        <strain evidence="1 2">CIRAD86</strain>
    </source>
</reference>
<evidence type="ECO:0000313" key="2">
    <source>
        <dbReference type="Proteomes" id="UP000016932"/>
    </source>
</evidence>
<accession>M3AJL8</accession>
<dbReference type="STRING" id="383855.M3AJL8"/>
<evidence type="ECO:0000313" key="1">
    <source>
        <dbReference type="EMBL" id="EME77363.1"/>
    </source>
</evidence>
<dbReference type="EMBL" id="KB446566">
    <property type="protein sequence ID" value="EME77363.1"/>
    <property type="molecule type" value="Genomic_DNA"/>
</dbReference>
<dbReference type="KEGG" id="pfj:MYCFIDRAFT_83298"/>
<dbReference type="VEuPathDB" id="FungiDB:MYCFIDRAFT_83298"/>
<protein>
    <submittedName>
        <fullName evidence="1">Uncharacterized protein</fullName>
    </submittedName>
</protein>
<keyword evidence="2" id="KW-1185">Reference proteome</keyword>
<dbReference type="Pfam" id="PF12311">
    <property type="entry name" value="DUF3632"/>
    <property type="match status" value="1"/>
</dbReference>
<dbReference type="eggNOG" id="ENOG502QSQD">
    <property type="taxonomic scope" value="Eukaryota"/>
</dbReference>
<dbReference type="RefSeq" id="XP_007932121.1">
    <property type="nucleotide sequence ID" value="XM_007933930.1"/>
</dbReference>
<dbReference type="Proteomes" id="UP000016932">
    <property type="component" value="Unassembled WGS sequence"/>
</dbReference>
<gene>
    <name evidence="1" type="ORF">MYCFIDRAFT_83298</name>
</gene>
<organism evidence="1 2">
    <name type="scientific">Pseudocercospora fijiensis (strain CIRAD86)</name>
    <name type="common">Black leaf streak disease fungus</name>
    <name type="synonym">Mycosphaerella fijiensis</name>
    <dbReference type="NCBI Taxonomy" id="383855"/>
    <lineage>
        <taxon>Eukaryota</taxon>
        <taxon>Fungi</taxon>
        <taxon>Dikarya</taxon>
        <taxon>Ascomycota</taxon>
        <taxon>Pezizomycotina</taxon>
        <taxon>Dothideomycetes</taxon>
        <taxon>Dothideomycetidae</taxon>
        <taxon>Mycosphaerellales</taxon>
        <taxon>Mycosphaerellaceae</taxon>
        <taxon>Pseudocercospora</taxon>
    </lineage>
</organism>
<proteinExistence type="predicted"/>
<sequence>MASKPQDKANAPRDLDDTPQYKADTLQYVFQVDSNPFWPLINQFLRMPEWDIPEKITAAFNDYENPAVVLAELWEAFFVAVATSGDHRYHLGLLGWLRKQATISSSESWRSESANELSRYPPHDGTLNWSFLPGIVETWQRMDGALLSRRHSFSPQSDRPKDPFSMVAMIRGAEERGTTEYFCFISFSAYCLHETSMNKFPRVSHPVNVLYACKAGLERRVPDDSHQYRLWSIDVLIATEWLRAAGWVLWKVGDAGIRKDHAAALAADTPLWKGGDALTPARWALWAKQLKVADVSMMCMSTRVSIIRAYKEIEMWLRMDTA</sequence>
<dbReference type="InterPro" id="IPR022085">
    <property type="entry name" value="OpdG"/>
</dbReference>
<dbReference type="AlphaFoldDB" id="M3AJL8"/>
<dbReference type="OrthoDB" id="4587349at2759"/>
<name>M3AJL8_PSEFD</name>
<dbReference type="GeneID" id="19342045"/>
<dbReference type="HOGENOM" id="CLU_056405_0_0_1"/>